<organism evidence="2 3">
    <name type="scientific">Polytolypa hystricis (strain UAMH7299)</name>
    <dbReference type="NCBI Taxonomy" id="1447883"/>
    <lineage>
        <taxon>Eukaryota</taxon>
        <taxon>Fungi</taxon>
        <taxon>Dikarya</taxon>
        <taxon>Ascomycota</taxon>
        <taxon>Pezizomycotina</taxon>
        <taxon>Eurotiomycetes</taxon>
        <taxon>Eurotiomycetidae</taxon>
        <taxon>Onygenales</taxon>
        <taxon>Onygenales incertae sedis</taxon>
        <taxon>Polytolypa</taxon>
    </lineage>
</organism>
<evidence type="ECO:0000313" key="3">
    <source>
        <dbReference type="Proteomes" id="UP000224634"/>
    </source>
</evidence>
<dbReference type="AlphaFoldDB" id="A0A2B7Z498"/>
<evidence type="ECO:0000313" key="2">
    <source>
        <dbReference type="EMBL" id="PGH28230.1"/>
    </source>
</evidence>
<protein>
    <recommendedName>
        <fullName evidence="4">DUF3074 domain-containing protein</fullName>
    </recommendedName>
</protein>
<keyword evidence="1" id="KW-0732">Signal</keyword>
<keyword evidence="3" id="KW-1185">Reference proteome</keyword>
<dbReference type="STRING" id="1447883.A0A2B7Z498"/>
<dbReference type="InterPro" id="IPR021848">
    <property type="entry name" value="HODM_asu-like"/>
</dbReference>
<proteinExistence type="predicted"/>
<reference evidence="2 3" key="1">
    <citation type="submission" date="2017-10" db="EMBL/GenBank/DDBJ databases">
        <title>Comparative genomics in systemic dimorphic fungi from Ajellomycetaceae.</title>
        <authorList>
            <person name="Munoz J.F."/>
            <person name="Mcewen J.G."/>
            <person name="Clay O.K."/>
            <person name="Cuomo C.A."/>
        </authorList>
    </citation>
    <scope>NUCLEOTIDE SEQUENCE [LARGE SCALE GENOMIC DNA]</scope>
    <source>
        <strain evidence="2 3">UAMH7299</strain>
    </source>
</reference>
<name>A0A2B7Z498_POLH7</name>
<dbReference type="Proteomes" id="UP000224634">
    <property type="component" value="Unassembled WGS sequence"/>
</dbReference>
<gene>
    <name evidence="2" type="ORF">AJ80_00121</name>
</gene>
<dbReference type="OrthoDB" id="5043642at2759"/>
<feature type="signal peptide" evidence="1">
    <location>
        <begin position="1"/>
        <end position="25"/>
    </location>
</feature>
<evidence type="ECO:0008006" key="4">
    <source>
        <dbReference type="Google" id="ProtNLM"/>
    </source>
</evidence>
<evidence type="ECO:0000256" key="1">
    <source>
        <dbReference type="SAM" id="SignalP"/>
    </source>
</evidence>
<feature type="chain" id="PRO_5012473857" description="DUF3074 domain-containing protein" evidence="1">
    <location>
        <begin position="26"/>
        <end position="347"/>
    </location>
</feature>
<dbReference type="EMBL" id="PDNA01000001">
    <property type="protein sequence ID" value="PGH28230.1"/>
    <property type="molecule type" value="Genomic_DNA"/>
</dbReference>
<dbReference type="Pfam" id="PF11927">
    <property type="entry name" value="HODM_asu-like"/>
    <property type="match status" value="1"/>
</dbReference>
<comment type="caution">
    <text evidence="2">The sequence shown here is derived from an EMBL/GenBank/DDBJ whole genome shotgun (WGS) entry which is preliminary data.</text>
</comment>
<sequence>MTAIRNIAFVAAFLLGWLIWKGMKSTKHNHTTKSAERDPEKMDPYPPGQIKGKPKYCVTMGLKKLDKQNWLTIDGAYTEQHELRDGLFRDQRRKVLTCLPSAAAACEEAMQEVVAFLCGQYPTMFQKETGSGGEMIKNMKTGEAFAMGDSKQMEPLEIAARLAMEDLSVLLPNDDGEYYMSATASLFPIGWAAEDRVGSSISEMHAPVPLWHKQVGKAVNKFMGRLTADTPMERSSYFVQVTAPEEPLSSILFQPDGLAHENLEPNVEQIVIRRERQTFSKLPKSGGILFTVKTSLTWVNELPLEDLENLVTEVKSWPDEVARYKGRDHWGGRLLAFAEAKLQQCKR</sequence>
<accession>A0A2B7Z498</accession>